<comment type="caution">
    <text evidence="12">The sequence shown here is derived from an EMBL/GenBank/DDBJ whole genome shotgun (WGS) entry which is preliminary data.</text>
</comment>
<evidence type="ECO:0000256" key="9">
    <source>
        <dbReference type="ARBA" id="ARBA00022967"/>
    </source>
</evidence>
<comment type="subcellular location">
    <subcellularLocation>
        <location evidence="1">Cell membrane</location>
        <topology evidence="1">Peripheral membrane protein</topology>
    </subcellularLocation>
</comment>
<evidence type="ECO:0000256" key="6">
    <source>
        <dbReference type="ARBA" id="ARBA00022737"/>
    </source>
</evidence>
<evidence type="ECO:0000256" key="10">
    <source>
        <dbReference type="ARBA" id="ARBA00023136"/>
    </source>
</evidence>
<evidence type="ECO:0000256" key="5">
    <source>
        <dbReference type="ARBA" id="ARBA00022597"/>
    </source>
</evidence>
<dbReference type="FunFam" id="3.40.50.300:FF:000127">
    <property type="entry name" value="Ribose import ATP-binding protein RbsA"/>
    <property type="match status" value="1"/>
</dbReference>
<keyword evidence="5" id="KW-0762">Sugar transport</keyword>
<feature type="domain" description="ABC transporter" evidence="11">
    <location>
        <begin position="9"/>
        <end position="246"/>
    </location>
</feature>
<keyword evidence="8 12" id="KW-0067">ATP-binding</keyword>
<keyword evidence="3" id="KW-0813">Transport</keyword>
<dbReference type="OrthoDB" id="9805029at2"/>
<dbReference type="InterPro" id="IPR027417">
    <property type="entry name" value="P-loop_NTPase"/>
</dbReference>
<evidence type="ECO:0000256" key="3">
    <source>
        <dbReference type="ARBA" id="ARBA00022448"/>
    </source>
</evidence>
<evidence type="ECO:0000313" key="12">
    <source>
        <dbReference type="EMBL" id="PLW77982.1"/>
    </source>
</evidence>
<dbReference type="PROSITE" id="PS50893">
    <property type="entry name" value="ABC_TRANSPORTER_2"/>
    <property type="match status" value="2"/>
</dbReference>
<proteinExistence type="inferred from homology"/>
<dbReference type="Proteomes" id="UP000234881">
    <property type="component" value="Unassembled WGS sequence"/>
</dbReference>
<dbReference type="AlphaFoldDB" id="A0A2N5XTY8"/>
<evidence type="ECO:0000256" key="2">
    <source>
        <dbReference type="ARBA" id="ARBA00005417"/>
    </source>
</evidence>
<keyword evidence="7" id="KW-0547">Nucleotide-binding</keyword>
<keyword evidence="6" id="KW-0677">Repeat</keyword>
<dbReference type="RefSeq" id="WP_101533072.1">
    <property type="nucleotide sequence ID" value="NZ_PKUQ01000012.1"/>
</dbReference>
<dbReference type="Pfam" id="PF00005">
    <property type="entry name" value="ABC_tran"/>
    <property type="match status" value="2"/>
</dbReference>
<dbReference type="PANTHER" id="PTHR43790:SF3">
    <property type="entry name" value="D-ALLOSE IMPORT ATP-BINDING PROTEIN ALSA-RELATED"/>
    <property type="match status" value="1"/>
</dbReference>
<evidence type="ECO:0000313" key="13">
    <source>
        <dbReference type="Proteomes" id="UP000234881"/>
    </source>
</evidence>
<reference evidence="12 13" key="1">
    <citation type="submission" date="2018-01" db="EMBL/GenBank/DDBJ databases">
        <title>The draft genome sequence of Cohaesibacter sp. H1304.</title>
        <authorList>
            <person name="Wang N.-N."/>
            <person name="Du Z.-J."/>
        </authorList>
    </citation>
    <scope>NUCLEOTIDE SEQUENCE [LARGE SCALE GENOMIC DNA]</scope>
    <source>
        <strain evidence="12 13">H1304</strain>
    </source>
</reference>
<dbReference type="GO" id="GO:0005886">
    <property type="term" value="C:plasma membrane"/>
    <property type="evidence" value="ECO:0007669"/>
    <property type="project" value="UniProtKB-SubCell"/>
</dbReference>
<organism evidence="12 13">
    <name type="scientific">Cohaesibacter celericrescens</name>
    <dbReference type="NCBI Taxonomy" id="2067669"/>
    <lineage>
        <taxon>Bacteria</taxon>
        <taxon>Pseudomonadati</taxon>
        <taxon>Pseudomonadota</taxon>
        <taxon>Alphaproteobacteria</taxon>
        <taxon>Hyphomicrobiales</taxon>
        <taxon>Cohaesibacteraceae</taxon>
    </lineage>
</organism>
<accession>A0A2N5XTY8</accession>
<comment type="similarity">
    <text evidence="2">Belongs to the ABC transporter superfamily.</text>
</comment>
<dbReference type="EMBL" id="PKUQ01000012">
    <property type="protein sequence ID" value="PLW77982.1"/>
    <property type="molecule type" value="Genomic_DNA"/>
</dbReference>
<protein>
    <submittedName>
        <fullName evidence="12">Sugar ABC transporter ATP-binding protein</fullName>
    </submittedName>
</protein>
<keyword evidence="9" id="KW-1278">Translocase</keyword>
<dbReference type="SUPFAM" id="SSF52540">
    <property type="entry name" value="P-loop containing nucleoside triphosphate hydrolases"/>
    <property type="match status" value="2"/>
</dbReference>
<dbReference type="PANTHER" id="PTHR43790">
    <property type="entry name" value="CARBOHYDRATE TRANSPORT ATP-BINDING PROTEIN MG119-RELATED"/>
    <property type="match status" value="1"/>
</dbReference>
<dbReference type="InterPro" id="IPR003439">
    <property type="entry name" value="ABC_transporter-like_ATP-bd"/>
</dbReference>
<sequence>MTKEDDVILRTEGISMVFPGTKALDDVDYKVYRGKVNVLVGENGAGKSTLMKVLAGVQKQSQGKIFLASGEEVSFNSTRDAEDKGIGIIFQELNLFPNLSVAENMFMAQEITKPGMKIDHAEQIARAAKMMTRLEQTIDPKAEVADLRIGLQQIVEIAKALTKDVNVLIMDEPTSALSSAEVEILFRIIEELKARDVSIIYISHRLEELVRIGDYISILRDGKMAAEAAVKDIDVPWIIDKMVGGVKKTVELNDLVDYGDEVIKIEGLTLPRQGGGYTVDHVDLSVRAGEIVGVYGLMGAGRSEMFDCLMGLYPESTGNVWLDGEAISGDVGDRIRHGLALIPEDRQREGLVQILSVAENMTMSSLWKFLKAKFVINEGAEKEAIQTKIGEMSIKVASPDNEVSSLSGGNQQKVVIGKALLTSPKVLLMDEPTRGIDVGAKAEVFQIMTDLAAKGLAIIFVSSDLDEIKSMSDRIIVMSNGQVTGRFERNDAAEEALVAASAIGHRASEQSNRV</sequence>
<evidence type="ECO:0000256" key="4">
    <source>
        <dbReference type="ARBA" id="ARBA00022475"/>
    </source>
</evidence>
<evidence type="ECO:0000259" key="11">
    <source>
        <dbReference type="PROSITE" id="PS50893"/>
    </source>
</evidence>
<dbReference type="CDD" id="cd03216">
    <property type="entry name" value="ABC_Carb_Monos_I"/>
    <property type="match status" value="1"/>
</dbReference>
<dbReference type="GO" id="GO:0005524">
    <property type="term" value="F:ATP binding"/>
    <property type="evidence" value="ECO:0007669"/>
    <property type="project" value="UniProtKB-KW"/>
</dbReference>
<gene>
    <name evidence="12" type="ORF">C0081_06845</name>
</gene>
<evidence type="ECO:0000256" key="8">
    <source>
        <dbReference type="ARBA" id="ARBA00022840"/>
    </source>
</evidence>
<keyword evidence="4" id="KW-1003">Cell membrane</keyword>
<dbReference type="CDD" id="cd03215">
    <property type="entry name" value="ABC_Carb_Monos_II"/>
    <property type="match status" value="1"/>
</dbReference>
<dbReference type="InterPro" id="IPR017871">
    <property type="entry name" value="ABC_transporter-like_CS"/>
</dbReference>
<dbReference type="InterPro" id="IPR050107">
    <property type="entry name" value="ABC_carbohydrate_import_ATPase"/>
</dbReference>
<dbReference type="Gene3D" id="3.40.50.300">
    <property type="entry name" value="P-loop containing nucleotide triphosphate hydrolases"/>
    <property type="match status" value="2"/>
</dbReference>
<evidence type="ECO:0000256" key="7">
    <source>
        <dbReference type="ARBA" id="ARBA00022741"/>
    </source>
</evidence>
<keyword evidence="13" id="KW-1185">Reference proteome</keyword>
<dbReference type="SMART" id="SM00382">
    <property type="entry name" value="AAA"/>
    <property type="match status" value="2"/>
</dbReference>
<feature type="domain" description="ABC transporter" evidence="11">
    <location>
        <begin position="263"/>
        <end position="505"/>
    </location>
</feature>
<dbReference type="GO" id="GO:0016887">
    <property type="term" value="F:ATP hydrolysis activity"/>
    <property type="evidence" value="ECO:0007669"/>
    <property type="project" value="InterPro"/>
</dbReference>
<keyword evidence="10" id="KW-0472">Membrane</keyword>
<name>A0A2N5XTY8_9HYPH</name>
<evidence type="ECO:0000256" key="1">
    <source>
        <dbReference type="ARBA" id="ARBA00004202"/>
    </source>
</evidence>
<dbReference type="InterPro" id="IPR003593">
    <property type="entry name" value="AAA+_ATPase"/>
</dbReference>
<dbReference type="PROSITE" id="PS00211">
    <property type="entry name" value="ABC_TRANSPORTER_1"/>
    <property type="match status" value="1"/>
</dbReference>